<accession>A0A067C5U1</accession>
<proteinExistence type="inferred from homology"/>
<dbReference type="KEGG" id="spar:SPRG_10335"/>
<feature type="compositionally biased region" description="Acidic residues" evidence="2">
    <location>
        <begin position="65"/>
        <end position="78"/>
    </location>
</feature>
<dbReference type="Pfam" id="PF18201">
    <property type="entry name" value="PIH1_CS"/>
    <property type="match status" value="1"/>
</dbReference>
<dbReference type="GO" id="GO:0051087">
    <property type="term" value="F:protein-folding chaperone binding"/>
    <property type="evidence" value="ECO:0007669"/>
    <property type="project" value="InterPro"/>
</dbReference>
<sequence length="184" mass="20861">MTAYNDLLALSDLLRHDNDADDDERCDKHPSVTPSTIAAHALPRDAMLRPIGQIKQKDPKAIWDDDEVLSDAEDDDDGDARKRPRHEILYKQDVMTEDVFLGLGDKDPSTAHCDAIVVKIQFPGHKRREIDLDVKAQKLVAQSSKLKLSTYLPHPVKYKEGKAQWDGKTETLLVTLPIIRDNEW</sequence>
<organism evidence="4 5">
    <name type="scientific">Saprolegnia parasitica (strain CBS 223.65)</name>
    <dbReference type="NCBI Taxonomy" id="695850"/>
    <lineage>
        <taxon>Eukaryota</taxon>
        <taxon>Sar</taxon>
        <taxon>Stramenopiles</taxon>
        <taxon>Oomycota</taxon>
        <taxon>Saprolegniomycetes</taxon>
        <taxon>Saprolegniales</taxon>
        <taxon>Saprolegniaceae</taxon>
        <taxon>Saprolegnia</taxon>
    </lineage>
</organism>
<evidence type="ECO:0000313" key="5">
    <source>
        <dbReference type="Proteomes" id="UP000030745"/>
    </source>
</evidence>
<dbReference type="GO" id="GO:0005737">
    <property type="term" value="C:cytoplasm"/>
    <property type="evidence" value="ECO:0007669"/>
    <property type="project" value="TreeGrafter"/>
</dbReference>
<dbReference type="VEuPathDB" id="FungiDB:SPRG_10335"/>
<feature type="domain" description="PIH1D1/2/3 CS-like" evidence="3">
    <location>
        <begin position="83"/>
        <end position="179"/>
    </location>
</feature>
<gene>
    <name evidence="4" type="ORF">SPRG_10335</name>
</gene>
<dbReference type="OrthoDB" id="25887at2759"/>
<dbReference type="GeneID" id="24132451"/>
<dbReference type="PANTHER" id="PTHR21083">
    <property type="entry name" value="TWISTER"/>
    <property type="match status" value="1"/>
</dbReference>
<dbReference type="InterPro" id="IPR026697">
    <property type="entry name" value="DNAAF6"/>
</dbReference>
<keyword evidence="5" id="KW-1185">Reference proteome</keyword>
<dbReference type="Proteomes" id="UP000030745">
    <property type="component" value="Unassembled WGS sequence"/>
</dbReference>
<protein>
    <recommendedName>
        <fullName evidence="3">PIH1D1/2/3 CS-like domain-containing protein</fullName>
    </recommendedName>
</protein>
<dbReference type="RefSeq" id="XP_012204782.1">
    <property type="nucleotide sequence ID" value="XM_012349392.1"/>
</dbReference>
<evidence type="ECO:0000256" key="1">
    <source>
        <dbReference type="ARBA" id="ARBA00008511"/>
    </source>
</evidence>
<name>A0A067C5U1_SAPPC</name>
<dbReference type="AlphaFoldDB" id="A0A067C5U1"/>
<dbReference type="STRING" id="695850.A0A067C5U1"/>
<dbReference type="OMA" id="ESMVVHK"/>
<dbReference type="PANTHER" id="PTHR21083:SF0">
    <property type="entry name" value="DYNEIN AXONEMAL ASSEMBLY FACTOR 6"/>
    <property type="match status" value="1"/>
</dbReference>
<evidence type="ECO:0000259" key="3">
    <source>
        <dbReference type="Pfam" id="PF18201"/>
    </source>
</evidence>
<evidence type="ECO:0000256" key="2">
    <source>
        <dbReference type="SAM" id="MobiDB-lite"/>
    </source>
</evidence>
<reference evidence="4 5" key="1">
    <citation type="journal article" date="2013" name="PLoS Genet.">
        <title>Distinctive expansion of potential virulence genes in the genome of the oomycete fish pathogen Saprolegnia parasitica.</title>
        <authorList>
            <person name="Jiang R.H."/>
            <person name="de Bruijn I."/>
            <person name="Haas B.J."/>
            <person name="Belmonte R."/>
            <person name="Lobach L."/>
            <person name="Christie J."/>
            <person name="van den Ackerveken G."/>
            <person name="Bottin A."/>
            <person name="Bulone V."/>
            <person name="Diaz-Moreno S.M."/>
            <person name="Dumas B."/>
            <person name="Fan L."/>
            <person name="Gaulin E."/>
            <person name="Govers F."/>
            <person name="Grenville-Briggs L.J."/>
            <person name="Horner N.R."/>
            <person name="Levin J.Z."/>
            <person name="Mammella M."/>
            <person name="Meijer H.J."/>
            <person name="Morris P."/>
            <person name="Nusbaum C."/>
            <person name="Oome S."/>
            <person name="Phillips A.J."/>
            <person name="van Rooyen D."/>
            <person name="Rzeszutek E."/>
            <person name="Saraiva M."/>
            <person name="Secombes C.J."/>
            <person name="Seidl M.F."/>
            <person name="Snel B."/>
            <person name="Stassen J.H."/>
            <person name="Sykes S."/>
            <person name="Tripathy S."/>
            <person name="van den Berg H."/>
            <person name="Vega-Arreguin J.C."/>
            <person name="Wawra S."/>
            <person name="Young S.K."/>
            <person name="Zeng Q."/>
            <person name="Dieguez-Uribeondo J."/>
            <person name="Russ C."/>
            <person name="Tyler B.M."/>
            <person name="van West P."/>
        </authorList>
    </citation>
    <scope>NUCLEOTIDE SEQUENCE [LARGE SCALE GENOMIC DNA]</scope>
    <source>
        <strain evidence="4 5">CBS 223.65</strain>
    </source>
</reference>
<comment type="similarity">
    <text evidence="1">Belongs to the PIH1 family.</text>
</comment>
<dbReference type="InterPro" id="IPR041442">
    <property type="entry name" value="PIH1D1/2/3_CS-like"/>
</dbReference>
<dbReference type="EMBL" id="KK583241">
    <property type="protein sequence ID" value="KDO24520.1"/>
    <property type="molecule type" value="Genomic_DNA"/>
</dbReference>
<dbReference type="GO" id="GO:0045505">
    <property type="term" value="F:dynein intermediate chain binding"/>
    <property type="evidence" value="ECO:0007669"/>
    <property type="project" value="TreeGrafter"/>
</dbReference>
<dbReference type="GO" id="GO:0070286">
    <property type="term" value="P:axonemal dynein complex assembly"/>
    <property type="evidence" value="ECO:0007669"/>
    <property type="project" value="InterPro"/>
</dbReference>
<evidence type="ECO:0000313" key="4">
    <source>
        <dbReference type="EMBL" id="KDO24520.1"/>
    </source>
</evidence>
<feature type="region of interest" description="Disordered" evidence="2">
    <location>
        <begin position="65"/>
        <end position="84"/>
    </location>
</feature>